<keyword evidence="2" id="KW-1185">Reference proteome</keyword>
<proteinExistence type="predicted"/>
<dbReference type="CDD" id="cd16390">
    <property type="entry name" value="ParB_N_Srx_like"/>
    <property type="match status" value="1"/>
</dbReference>
<evidence type="ECO:0008006" key="3">
    <source>
        <dbReference type="Google" id="ProtNLM"/>
    </source>
</evidence>
<dbReference type="InterPro" id="IPR016932">
    <property type="entry name" value="UCP029669"/>
</dbReference>
<dbReference type="InterPro" id="IPR014956">
    <property type="entry name" value="ParBc_2"/>
</dbReference>
<gene>
    <name evidence="1" type="ORF">LMG21510_03718</name>
</gene>
<dbReference type="PIRSF" id="PIRSF029669">
    <property type="entry name" value="UCP029669"/>
    <property type="match status" value="1"/>
</dbReference>
<sequence>MAETTMKKGSKLRVHIAQLRPTQMTIGSHHVKCKMVSTRKVPDEEREAFFDKHRIHVVLGPDATVYIVDHHHWARAWHDVGIDSIPVIVRKDLSHASWDKFWDYMLRRHLVHPYDEHGKRRPLEDLPLHVADMRDDPYRSLEAFAQIAGGYLKVKEAYPDFKWADFFRRQIKGPIDTTESFALALANSVKLARSKKARGLPGYIGE</sequence>
<dbReference type="InterPro" id="IPR036086">
    <property type="entry name" value="ParB/Sulfiredoxin_sf"/>
</dbReference>
<accession>A0ABN7YZQ5</accession>
<organism evidence="1 2">
    <name type="scientific">Cupriavidus respiraculi</name>
    <dbReference type="NCBI Taxonomy" id="195930"/>
    <lineage>
        <taxon>Bacteria</taxon>
        <taxon>Pseudomonadati</taxon>
        <taxon>Pseudomonadota</taxon>
        <taxon>Betaproteobacteria</taxon>
        <taxon>Burkholderiales</taxon>
        <taxon>Burkholderiaceae</taxon>
        <taxon>Cupriavidus</taxon>
    </lineage>
</organism>
<reference evidence="1 2" key="1">
    <citation type="submission" date="2021-08" db="EMBL/GenBank/DDBJ databases">
        <authorList>
            <person name="Peeters C."/>
        </authorList>
    </citation>
    <scope>NUCLEOTIDE SEQUENCE [LARGE SCALE GENOMIC DNA]</scope>
    <source>
        <strain evidence="1 2">LMG 21510</strain>
    </source>
</reference>
<dbReference type="Gene3D" id="1.10.8.10">
    <property type="entry name" value="DNA helicase RuvA subunit, C-terminal domain"/>
    <property type="match status" value="1"/>
</dbReference>
<dbReference type="EMBL" id="CAJZAH010000004">
    <property type="protein sequence ID" value="CAG9179209.1"/>
    <property type="molecule type" value="Genomic_DNA"/>
</dbReference>
<dbReference type="SUPFAM" id="SSF110849">
    <property type="entry name" value="ParB/Sulfiredoxin"/>
    <property type="match status" value="1"/>
</dbReference>
<evidence type="ECO:0000313" key="1">
    <source>
        <dbReference type="EMBL" id="CAG9179209.1"/>
    </source>
</evidence>
<protein>
    <recommendedName>
        <fullName evidence="3">Chromosome partitioning protein ParB</fullName>
    </recommendedName>
</protein>
<dbReference type="Proteomes" id="UP000721236">
    <property type="component" value="Unassembled WGS sequence"/>
</dbReference>
<dbReference type="Pfam" id="PF08857">
    <property type="entry name" value="ParBc_2"/>
    <property type="match status" value="1"/>
</dbReference>
<name>A0ABN7YZQ5_9BURK</name>
<comment type="caution">
    <text evidence="1">The sequence shown here is derived from an EMBL/GenBank/DDBJ whole genome shotgun (WGS) entry which is preliminary data.</text>
</comment>
<dbReference type="Gene3D" id="3.90.1530.10">
    <property type="entry name" value="Conserved hypothetical protein from pyrococcus furiosus pfu- 392566-001, ParB domain"/>
    <property type="match status" value="1"/>
</dbReference>
<evidence type="ECO:0000313" key="2">
    <source>
        <dbReference type="Proteomes" id="UP000721236"/>
    </source>
</evidence>
<dbReference type="RefSeq" id="WP_224043317.1">
    <property type="nucleotide sequence ID" value="NZ_CAJZAH010000004.1"/>
</dbReference>